<dbReference type="Proteomes" id="UP000178646">
    <property type="component" value="Unassembled WGS sequence"/>
</dbReference>
<accession>A0A1G2PM44</accession>
<dbReference type="PANTHER" id="PTHR48090:SF7">
    <property type="entry name" value="RFBJ PROTEIN"/>
    <property type="match status" value="1"/>
</dbReference>
<dbReference type="InterPro" id="IPR001173">
    <property type="entry name" value="Glyco_trans_2-like"/>
</dbReference>
<dbReference type="EMBL" id="MHSU01000033">
    <property type="protein sequence ID" value="OHA49405.1"/>
    <property type="molecule type" value="Genomic_DNA"/>
</dbReference>
<evidence type="ECO:0000313" key="3">
    <source>
        <dbReference type="Proteomes" id="UP000178646"/>
    </source>
</evidence>
<gene>
    <name evidence="2" type="ORF">A2W59_02540</name>
</gene>
<evidence type="ECO:0000259" key="1">
    <source>
        <dbReference type="Pfam" id="PF00535"/>
    </source>
</evidence>
<reference evidence="2 3" key="1">
    <citation type="journal article" date="2016" name="Nat. Commun.">
        <title>Thousands of microbial genomes shed light on interconnected biogeochemical processes in an aquifer system.</title>
        <authorList>
            <person name="Anantharaman K."/>
            <person name="Brown C.T."/>
            <person name="Hug L.A."/>
            <person name="Sharon I."/>
            <person name="Castelle C.J."/>
            <person name="Probst A.J."/>
            <person name="Thomas B.C."/>
            <person name="Singh A."/>
            <person name="Wilkins M.J."/>
            <person name="Karaoz U."/>
            <person name="Brodie E.L."/>
            <person name="Williams K.H."/>
            <person name="Hubbard S.S."/>
            <person name="Banfield J.F."/>
        </authorList>
    </citation>
    <scope>NUCLEOTIDE SEQUENCE [LARGE SCALE GENOMIC DNA]</scope>
</reference>
<dbReference type="CDD" id="cd04179">
    <property type="entry name" value="DPM_DPG-synthase_like"/>
    <property type="match status" value="1"/>
</dbReference>
<dbReference type="GO" id="GO:0016740">
    <property type="term" value="F:transferase activity"/>
    <property type="evidence" value="ECO:0007669"/>
    <property type="project" value="UniProtKB-KW"/>
</dbReference>
<protein>
    <submittedName>
        <fullName evidence="2">Glycosyl transferase</fullName>
    </submittedName>
</protein>
<dbReference type="AlphaFoldDB" id="A0A1G2PM44"/>
<dbReference type="SUPFAM" id="SSF53448">
    <property type="entry name" value="Nucleotide-diphospho-sugar transferases"/>
    <property type="match status" value="1"/>
</dbReference>
<proteinExistence type="predicted"/>
<comment type="caution">
    <text evidence="2">The sequence shown here is derived from an EMBL/GenBank/DDBJ whole genome shotgun (WGS) entry which is preliminary data.</text>
</comment>
<dbReference type="Gene3D" id="3.90.550.10">
    <property type="entry name" value="Spore Coat Polysaccharide Biosynthesis Protein SpsA, Chain A"/>
    <property type="match status" value="1"/>
</dbReference>
<feature type="domain" description="Glycosyltransferase 2-like" evidence="1">
    <location>
        <begin position="7"/>
        <end position="169"/>
    </location>
</feature>
<dbReference type="InterPro" id="IPR029044">
    <property type="entry name" value="Nucleotide-diphossugar_trans"/>
</dbReference>
<sequence length="231" mass="26118">MKIKKLSIIVPAYNEKNTIETILRRLEEVEIGAEKEIIVIDDGSKDGTREMLLKYETKHKIFYHEKNQGKGAAVRTGLKSASGDYIVIQDADLEYSPSDFKRMLEYAELNNADVVYGSRRLGKGKSPTAGWQYYLGGVFLTFLTNLLYDANITDGATCYKMISRDVLSKINLCSVGFEFCPELTAKIARQGIKIYEIPISYSPRSKKEGKKIKFKDAIIAVKTLLKYKIMS</sequence>
<organism evidence="2 3">
    <name type="scientific">Candidatus Terrybacteria bacterium RIFCSPHIGHO2_02_41_19</name>
    <dbReference type="NCBI Taxonomy" id="1802364"/>
    <lineage>
        <taxon>Bacteria</taxon>
        <taxon>Candidatus Terryibacteriota</taxon>
    </lineage>
</organism>
<keyword evidence="2" id="KW-0808">Transferase</keyword>
<dbReference type="InterPro" id="IPR050256">
    <property type="entry name" value="Glycosyltransferase_2"/>
</dbReference>
<name>A0A1G2PM44_9BACT</name>
<dbReference type="PANTHER" id="PTHR48090">
    <property type="entry name" value="UNDECAPRENYL-PHOSPHATE 4-DEOXY-4-FORMAMIDO-L-ARABINOSE TRANSFERASE-RELATED"/>
    <property type="match status" value="1"/>
</dbReference>
<evidence type="ECO:0000313" key="2">
    <source>
        <dbReference type="EMBL" id="OHA49405.1"/>
    </source>
</evidence>
<dbReference type="Pfam" id="PF00535">
    <property type="entry name" value="Glycos_transf_2"/>
    <property type="match status" value="1"/>
</dbReference>